<evidence type="ECO:0000259" key="1">
    <source>
        <dbReference type="Pfam" id="PF00501"/>
    </source>
</evidence>
<feature type="non-terminal residue" evidence="3">
    <location>
        <position position="1"/>
    </location>
</feature>
<evidence type="ECO:0000313" key="4">
    <source>
        <dbReference type="Proteomes" id="UP000419138"/>
    </source>
</evidence>
<dbReference type="EMBL" id="VCLA01000161">
    <property type="protein sequence ID" value="MQT03056.1"/>
    <property type="molecule type" value="Genomic_DNA"/>
</dbReference>
<dbReference type="InterPro" id="IPR001242">
    <property type="entry name" value="Condensation_dom"/>
</dbReference>
<organism evidence="3 4">
    <name type="scientific">Streptomyces jumonjinensis</name>
    <dbReference type="NCBI Taxonomy" id="1945"/>
    <lineage>
        <taxon>Bacteria</taxon>
        <taxon>Bacillati</taxon>
        <taxon>Actinomycetota</taxon>
        <taxon>Actinomycetes</taxon>
        <taxon>Kitasatosporales</taxon>
        <taxon>Streptomycetaceae</taxon>
        <taxon>Streptomyces</taxon>
    </lineage>
</organism>
<comment type="caution">
    <text evidence="3">The sequence shown here is derived from an EMBL/GenBank/DDBJ whole genome shotgun (WGS) entry which is preliminary data.</text>
</comment>
<dbReference type="InterPro" id="IPR000873">
    <property type="entry name" value="AMP-dep_synth/lig_dom"/>
</dbReference>
<dbReference type="Pfam" id="PF00668">
    <property type="entry name" value="Condensation"/>
    <property type="match status" value="1"/>
</dbReference>
<dbReference type="GO" id="GO:0003824">
    <property type="term" value="F:catalytic activity"/>
    <property type="evidence" value="ECO:0007669"/>
    <property type="project" value="InterPro"/>
</dbReference>
<evidence type="ECO:0000313" key="3">
    <source>
        <dbReference type="EMBL" id="MQT03056.1"/>
    </source>
</evidence>
<dbReference type="SUPFAM" id="SSF56801">
    <property type="entry name" value="Acetyl-CoA synthetase-like"/>
    <property type="match status" value="1"/>
</dbReference>
<dbReference type="GO" id="GO:0031177">
    <property type="term" value="F:phosphopantetheine binding"/>
    <property type="evidence" value="ECO:0007669"/>
    <property type="project" value="TreeGrafter"/>
</dbReference>
<dbReference type="Gene3D" id="3.40.50.980">
    <property type="match status" value="2"/>
</dbReference>
<sequence length="574" mass="61687">DVLPVTPLQEGLLFHALFDGSSRDVYVEQMVHTLEGPLDVPALQAAWAALLARHESLRAGFRQPVGAARAVQVIARAASLPWREEDLSHLPETEAQAAADLAEKAEQTRRFDLADPPLLRILLLKLGPDRHRMAVTLHHIVLDGWSLPILMRELWTAYEAGGSTAGLPTVTPYREHLAWLTRQDRQAAREAWQQALAGADEPTLVVPTERSAAEPTLTGTVATEPTEEVERAVRDLARAHGLTLNTVVQAAWAMVVGQLSGRGDVVFGATVAGRPADLPGMETMLGLFINTVPVRVRIDPAQTVAEALAELQTQQSALLDHQHLGLTEIQRLAGAGATFDTLMAFENYRAGETELPGALRLTDTEVRESTNYPLALGVSPIGRLRLRLDHQLHVFDESTARTLLSRLVRVLAQFAADPQARLGRIPVMTEAERSLVVGEWSGTAQPVAGESFLDLFGARVGVASGVAAVRQGVDVLSYGELDERSNRLARYLTGLGVGREGVVGLCLPRGVDMVVALLAVWKAGGAYVPLDPEYPADRLAFMVADSGARVVLGSGSTLAGVPVGSARVVLLDEV</sequence>
<dbReference type="Gene3D" id="3.30.559.10">
    <property type="entry name" value="Chloramphenicol acetyltransferase-like domain"/>
    <property type="match status" value="1"/>
</dbReference>
<evidence type="ECO:0000259" key="2">
    <source>
        <dbReference type="Pfam" id="PF00668"/>
    </source>
</evidence>
<proteinExistence type="predicted"/>
<feature type="non-terminal residue" evidence="3">
    <location>
        <position position="574"/>
    </location>
</feature>
<dbReference type="PANTHER" id="PTHR45527:SF1">
    <property type="entry name" value="FATTY ACID SYNTHASE"/>
    <property type="match status" value="1"/>
</dbReference>
<dbReference type="GO" id="GO:0008610">
    <property type="term" value="P:lipid biosynthetic process"/>
    <property type="evidence" value="ECO:0007669"/>
    <property type="project" value="UniProtKB-ARBA"/>
</dbReference>
<dbReference type="AlphaFoldDB" id="A0A646KPY1"/>
<gene>
    <name evidence="3" type="ORF">FF041_23560</name>
</gene>
<dbReference type="PANTHER" id="PTHR45527">
    <property type="entry name" value="NONRIBOSOMAL PEPTIDE SYNTHETASE"/>
    <property type="match status" value="1"/>
</dbReference>
<dbReference type="Gene3D" id="3.30.559.30">
    <property type="entry name" value="Nonribosomal peptide synthetase, condensation domain"/>
    <property type="match status" value="1"/>
</dbReference>
<dbReference type="GO" id="GO:0005737">
    <property type="term" value="C:cytoplasm"/>
    <property type="evidence" value="ECO:0007669"/>
    <property type="project" value="TreeGrafter"/>
</dbReference>
<dbReference type="Pfam" id="PF00501">
    <property type="entry name" value="AMP-binding"/>
    <property type="match status" value="1"/>
</dbReference>
<reference evidence="3 4" key="1">
    <citation type="submission" date="2019-05" db="EMBL/GenBank/DDBJ databases">
        <title>Comparative genomics and metabolomics analyses of clavulanic acid producing Streptomyces species provides insight into specialized metabolism and evolution of beta-lactam biosynthetic gene clusters.</title>
        <authorList>
            <person name="Moore M.A."/>
            <person name="Cruz-Morales P."/>
            <person name="Barona Gomez F."/>
            <person name="Kapil T."/>
        </authorList>
    </citation>
    <scope>NUCLEOTIDE SEQUENCE [LARGE SCALE GENOMIC DNA]</scope>
    <source>
        <strain evidence="3 4">NRRL 5741</strain>
    </source>
</reference>
<dbReference type="InterPro" id="IPR023213">
    <property type="entry name" value="CAT-like_dom_sf"/>
</dbReference>
<keyword evidence="4" id="KW-1185">Reference proteome</keyword>
<feature type="domain" description="Condensation" evidence="2">
    <location>
        <begin position="2"/>
        <end position="434"/>
    </location>
</feature>
<accession>A0A646KPY1</accession>
<feature type="domain" description="AMP-dependent synthetase/ligase" evidence="1">
    <location>
        <begin position="468"/>
        <end position="552"/>
    </location>
</feature>
<protein>
    <submittedName>
        <fullName evidence="3">Non-ribosomal peptide synthetase</fullName>
    </submittedName>
</protein>
<dbReference type="Proteomes" id="UP000419138">
    <property type="component" value="Unassembled WGS sequence"/>
</dbReference>
<dbReference type="CDD" id="cd19543">
    <property type="entry name" value="DCL_NRPS"/>
    <property type="match status" value="1"/>
</dbReference>
<dbReference type="GO" id="GO:0043041">
    <property type="term" value="P:amino acid activation for nonribosomal peptide biosynthetic process"/>
    <property type="evidence" value="ECO:0007669"/>
    <property type="project" value="TreeGrafter"/>
</dbReference>
<dbReference type="GO" id="GO:0044550">
    <property type="term" value="P:secondary metabolite biosynthetic process"/>
    <property type="evidence" value="ECO:0007669"/>
    <property type="project" value="TreeGrafter"/>
</dbReference>
<dbReference type="OrthoDB" id="2472181at2"/>
<dbReference type="SUPFAM" id="SSF52777">
    <property type="entry name" value="CoA-dependent acyltransferases"/>
    <property type="match status" value="2"/>
</dbReference>
<name>A0A646KPY1_STRJU</name>